<reference evidence="2 3" key="1">
    <citation type="submission" date="2023-05" db="EMBL/GenBank/DDBJ databases">
        <title>Lithophilousrod everest ZFBP1038 complete genpme.</title>
        <authorList>
            <person name="Tian M."/>
        </authorList>
    </citation>
    <scope>NUCLEOTIDE SEQUENCE [LARGE SCALE GENOMIC DNA]</scope>
    <source>
        <strain evidence="2 3">ZFBP1038</strain>
    </source>
</reference>
<dbReference type="EMBL" id="CP090958">
    <property type="protein sequence ID" value="WGW11383.1"/>
    <property type="molecule type" value="Genomic_DNA"/>
</dbReference>
<evidence type="ECO:0000256" key="1">
    <source>
        <dbReference type="SAM" id="Coils"/>
    </source>
</evidence>
<organism evidence="2 3">
    <name type="scientific">Saxibacter everestensis</name>
    <dbReference type="NCBI Taxonomy" id="2909229"/>
    <lineage>
        <taxon>Bacteria</taxon>
        <taxon>Bacillati</taxon>
        <taxon>Actinomycetota</taxon>
        <taxon>Actinomycetes</taxon>
        <taxon>Micrococcales</taxon>
        <taxon>Brevibacteriaceae</taxon>
        <taxon>Saxibacter</taxon>
    </lineage>
</organism>
<dbReference type="RefSeq" id="WP_349638171.1">
    <property type="nucleotide sequence ID" value="NZ_CP090958.1"/>
</dbReference>
<feature type="coiled-coil region" evidence="1">
    <location>
        <begin position="21"/>
        <end position="48"/>
    </location>
</feature>
<evidence type="ECO:0000313" key="2">
    <source>
        <dbReference type="EMBL" id="WGW11383.1"/>
    </source>
</evidence>
<dbReference type="Proteomes" id="UP001209083">
    <property type="component" value="Chromosome"/>
</dbReference>
<keyword evidence="1" id="KW-0175">Coiled coil</keyword>
<name>A0ABY8QQX4_9MICO</name>
<evidence type="ECO:0000313" key="3">
    <source>
        <dbReference type="Proteomes" id="UP001209083"/>
    </source>
</evidence>
<accession>A0ABY8QQX4</accession>
<feature type="coiled-coil region" evidence="1">
    <location>
        <begin position="93"/>
        <end position="120"/>
    </location>
</feature>
<proteinExistence type="predicted"/>
<gene>
    <name evidence="2" type="ORF">LWF01_14995</name>
</gene>
<protein>
    <submittedName>
        <fullName evidence="2">Uncharacterized protein</fullName>
    </submittedName>
</protein>
<sequence>MSQRDDIEVRISAARDGVRKHEKLTSELERLQLRLDEAECELLDKLNVAQVGDAEAERLTSFSGDRMWSVFSGSKGSDSERQTAEGEAAKGIAAEAKARRDALAQEVETIQREIRDLGDVESELDHAVHQKEQYLVEEGSPQSDHILELAGQKGELTAELRELDDAIATGSSTIEALDELVDDLQEASQWTIYDSYPGGSLLTSSLKHEHVDKTVSLAKLADLRLAQFSRKLVGVSGEIHGASLAMEHSQRFLDTWFDNILADVSVAGHIKDALTKAVKARDAVRERIEVCVERRHKTSGQLKELEAARAALMSRT</sequence>
<keyword evidence="3" id="KW-1185">Reference proteome</keyword>